<evidence type="ECO:0000256" key="8">
    <source>
        <dbReference type="ARBA" id="ARBA00023136"/>
    </source>
</evidence>
<dbReference type="Proteomes" id="UP000294321">
    <property type="component" value="Chromosome"/>
</dbReference>
<evidence type="ECO:0000256" key="7">
    <source>
        <dbReference type="ARBA" id="ARBA00022967"/>
    </source>
</evidence>
<dbReference type="KEGG" id="lji:ELX58_00990"/>
<dbReference type="GO" id="GO:0016887">
    <property type="term" value="F:ATP hydrolysis activity"/>
    <property type="evidence" value="ECO:0007669"/>
    <property type="project" value="InterPro"/>
</dbReference>
<evidence type="ECO:0000256" key="3">
    <source>
        <dbReference type="ARBA" id="ARBA00022448"/>
    </source>
</evidence>
<dbReference type="OrthoDB" id="501320at2"/>
<keyword evidence="8" id="KW-0472">Membrane</keyword>
<reference evidence="11" key="1">
    <citation type="submission" date="2018-12" db="EMBL/GenBank/DDBJ databases">
        <title>A new species of lactobacillus.</title>
        <authorList>
            <person name="Jian Y."/>
            <person name="Xin L."/>
            <person name="Hong Z.J."/>
            <person name="Ming L.Z."/>
            <person name="Hong X.Z."/>
        </authorList>
    </citation>
    <scope>NUCLEOTIDE SEQUENCE [LARGE SCALE GENOMIC DNA]</scope>
    <source>
        <strain evidence="11">HSLZ-75</strain>
    </source>
</reference>
<keyword evidence="3" id="KW-0813">Transport</keyword>
<keyword evidence="6 10" id="KW-0067">ATP-binding</keyword>
<dbReference type="SMART" id="SM00382">
    <property type="entry name" value="AAA"/>
    <property type="match status" value="2"/>
</dbReference>
<dbReference type="AlphaFoldDB" id="A0A4P6ZJ71"/>
<dbReference type="InterPro" id="IPR050095">
    <property type="entry name" value="ECF_ABC_transporter_ATP-bd"/>
</dbReference>
<protein>
    <submittedName>
        <fullName evidence="10">ABC transporter ATP-binding protein</fullName>
    </submittedName>
</protein>
<organism evidence="10 11">
    <name type="scientific">Acetilactobacillus jinshanensis</name>
    <dbReference type="NCBI Taxonomy" id="1720083"/>
    <lineage>
        <taxon>Bacteria</taxon>
        <taxon>Bacillati</taxon>
        <taxon>Bacillota</taxon>
        <taxon>Bacilli</taxon>
        <taxon>Lactobacillales</taxon>
        <taxon>Lactobacillaceae</taxon>
        <taxon>Acetilactobacillus</taxon>
    </lineage>
</organism>
<feature type="domain" description="ABC transporter" evidence="9">
    <location>
        <begin position="4"/>
        <end position="238"/>
    </location>
</feature>
<dbReference type="InterPro" id="IPR003593">
    <property type="entry name" value="AAA+_ATPase"/>
</dbReference>
<name>A0A4P6ZJ71_9LACO</name>
<evidence type="ECO:0000313" key="10">
    <source>
        <dbReference type="EMBL" id="QBP17775.1"/>
    </source>
</evidence>
<dbReference type="SUPFAM" id="SSF52540">
    <property type="entry name" value="P-loop containing nucleoside triphosphate hydrolases"/>
    <property type="match status" value="2"/>
</dbReference>
<keyword evidence="4" id="KW-1003">Cell membrane</keyword>
<dbReference type="CDD" id="cd03225">
    <property type="entry name" value="ABC_cobalt_CbiO_domain1"/>
    <property type="match status" value="2"/>
</dbReference>
<evidence type="ECO:0000256" key="4">
    <source>
        <dbReference type="ARBA" id="ARBA00022475"/>
    </source>
</evidence>
<evidence type="ECO:0000256" key="6">
    <source>
        <dbReference type="ARBA" id="ARBA00022840"/>
    </source>
</evidence>
<dbReference type="InterPro" id="IPR015856">
    <property type="entry name" value="ABC_transpr_CbiO/EcfA_su"/>
</dbReference>
<dbReference type="GO" id="GO:0043190">
    <property type="term" value="C:ATP-binding cassette (ABC) transporter complex"/>
    <property type="evidence" value="ECO:0007669"/>
    <property type="project" value="TreeGrafter"/>
</dbReference>
<feature type="domain" description="ABC transporter" evidence="9">
    <location>
        <begin position="240"/>
        <end position="458"/>
    </location>
</feature>
<dbReference type="EMBL" id="CP034726">
    <property type="protein sequence ID" value="QBP17775.1"/>
    <property type="molecule type" value="Genomic_DNA"/>
</dbReference>
<proteinExistence type="inferred from homology"/>
<keyword evidence="7" id="KW-1278">Translocase</keyword>
<evidence type="ECO:0000256" key="2">
    <source>
        <dbReference type="ARBA" id="ARBA00005417"/>
    </source>
</evidence>
<evidence type="ECO:0000256" key="5">
    <source>
        <dbReference type="ARBA" id="ARBA00022741"/>
    </source>
</evidence>
<dbReference type="GO" id="GO:0005524">
    <property type="term" value="F:ATP binding"/>
    <property type="evidence" value="ECO:0007669"/>
    <property type="project" value="UniProtKB-KW"/>
</dbReference>
<dbReference type="PROSITE" id="PS50893">
    <property type="entry name" value="ABC_TRANSPORTER_2"/>
    <property type="match status" value="2"/>
</dbReference>
<gene>
    <name evidence="10" type="ORF">ELX58_00990</name>
</gene>
<keyword evidence="11" id="KW-1185">Reference proteome</keyword>
<dbReference type="PROSITE" id="PS00211">
    <property type="entry name" value="ABC_TRANSPORTER_1"/>
    <property type="match status" value="1"/>
</dbReference>
<dbReference type="InterPro" id="IPR017871">
    <property type="entry name" value="ABC_transporter-like_CS"/>
</dbReference>
<accession>A0A4P6ZJ71</accession>
<comment type="similarity">
    <text evidence="2">Belongs to the ABC transporter superfamily.</text>
</comment>
<dbReference type="GO" id="GO:0042626">
    <property type="term" value="F:ATPase-coupled transmembrane transporter activity"/>
    <property type="evidence" value="ECO:0007669"/>
    <property type="project" value="TreeGrafter"/>
</dbReference>
<sequence>MEQLRVNQLTFEYPHHTPTLRNLSAVFKAGTISLITGPSGSGKSTLLQLLARLLSKASHGQILYGSKLLKNIPAQQLSHYVAMMFQDPNRQFAMRTVKHELIFTLENQSVPANQIAQQVNATLANNNLTDFKNRKLNTLSGGEKQRVALAIITALNSKVILLDEPFTNVDHFSRAKIMHQLVNLKHAGKIIIIVDHDLQGYQKITDQLLIMKNGQLQPAKFSQFQNELKTIDYQWQLPNDNNQSIYQIKDFSVGYRKPLITTDDFKVFAHRATLITGPNGSGKSTLFKALLNLIKYHGQITYQKKLVPKLKPRKYYHDVNLVFQEPINQFLEITVKEELDLSTRDHTNGKSLLKKMLKFTGLDHHLNQVVYSLSGGQQKSLQLIEILISNTPIMLMDEPFQSLDHRLIQFFKQLLKNEVQNKHRTLIVISHQIAPVADLFDYHIRLASHHLKYLRGLIQ</sequence>
<dbReference type="PANTHER" id="PTHR43553:SF24">
    <property type="entry name" value="ENERGY-COUPLING FACTOR TRANSPORTER ATP-BINDING PROTEIN ECFA1"/>
    <property type="match status" value="1"/>
</dbReference>
<dbReference type="InterPro" id="IPR027417">
    <property type="entry name" value="P-loop_NTPase"/>
</dbReference>
<comment type="subcellular location">
    <subcellularLocation>
        <location evidence="1">Cell membrane</location>
        <topology evidence="1">Peripheral membrane protein</topology>
    </subcellularLocation>
</comment>
<dbReference type="Pfam" id="PF00005">
    <property type="entry name" value="ABC_tran"/>
    <property type="match status" value="2"/>
</dbReference>
<dbReference type="RefSeq" id="WP_133441320.1">
    <property type="nucleotide sequence ID" value="NZ_CP034726.1"/>
</dbReference>
<keyword evidence="5" id="KW-0547">Nucleotide-binding</keyword>
<evidence type="ECO:0000313" key="11">
    <source>
        <dbReference type="Proteomes" id="UP000294321"/>
    </source>
</evidence>
<dbReference type="Gene3D" id="3.40.50.300">
    <property type="entry name" value="P-loop containing nucleotide triphosphate hydrolases"/>
    <property type="match status" value="2"/>
</dbReference>
<dbReference type="InterPro" id="IPR003439">
    <property type="entry name" value="ABC_transporter-like_ATP-bd"/>
</dbReference>
<evidence type="ECO:0000259" key="9">
    <source>
        <dbReference type="PROSITE" id="PS50893"/>
    </source>
</evidence>
<dbReference type="PANTHER" id="PTHR43553">
    <property type="entry name" value="HEAVY METAL TRANSPORTER"/>
    <property type="match status" value="1"/>
</dbReference>
<evidence type="ECO:0000256" key="1">
    <source>
        <dbReference type="ARBA" id="ARBA00004202"/>
    </source>
</evidence>